<feature type="compositionally biased region" description="Basic residues" evidence="3">
    <location>
        <begin position="400"/>
        <end position="414"/>
    </location>
</feature>
<keyword evidence="1 2" id="KW-0728">SH3 domain</keyword>
<feature type="region of interest" description="Disordered" evidence="3">
    <location>
        <begin position="299"/>
        <end position="324"/>
    </location>
</feature>
<dbReference type="AlphaFoldDB" id="A0A1I8F2V9"/>
<reference evidence="6" key="1">
    <citation type="submission" date="2016-11" db="UniProtKB">
        <authorList>
            <consortium name="WormBaseParasite"/>
        </authorList>
    </citation>
    <scope>IDENTIFICATION</scope>
</reference>
<dbReference type="PANTHER" id="PTHR23122">
    <property type="entry name" value="MEMBRANE-ASSOCIATED GUANYLATE KINASE MAGUK"/>
    <property type="match status" value="1"/>
</dbReference>
<protein>
    <submittedName>
        <fullName evidence="6">SH3 domain-containing protein</fullName>
    </submittedName>
</protein>
<keyword evidence="5" id="KW-1185">Reference proteome</keyword>
<evidence type="ECO:0000313" key="5">
    <source>
        <dbReference type="Proteomes" id="UP000095280"/>
    </source>
</evidence>
<proteinExistence type="predicted"/>
<name>A0A1I8F2V9_9PLAT</name>
<accession>A0A1I8F2V9</accession>
<dbReference type="InterPro" id="IPR001452">
    <property type="entry name" value="SH3_domain"/>
</dbReference>
<dbReference type="SUPFAM" id="SSF50044">
    <property type="entry name" value="SH3-domain"/>
    <property type="match status" value="1"/>
</dbReference>
<dbReference type="Proteomes" id="UP000095280">
    <property type="component" value="Unplaced"/>
</dbReference>
<feature type="compositionally biased region" description="Polar residues" evidence="3">
    <location>
        <begin position="424"/>
        <end position="443"/>
    </location>
</feature>
<sequence>FLSSWDEQLAHVLYTKDDRRAGPTTVRFTDDSDVEEVTVTREPNQSLGYPYDYDASKDCQCPCKSVGLAFKQGDIIRVLTRGDRNWWQGPRPASGWVLGTAGIFPAPKFQRKHFWRVCGAMESRGRQLPAFTIEKRQKRVMDSGRVCVCWRCAPDSLEALRGRRPPLMPFTVFVMPPSSAATAAAGTSILGSLEDNEETHFPLSSSWEAAGKAEHSASVGAQCLAGGLNPMKKEACCHTLAETRCKELQHCHHWMQDSPRPWHGSGGFCTPYNNNNTEYAARSQKAASDGALQSLGANKSRTADRVRGAGVSQQTVDVAPSPRLSPGRRLLHRLRAVGLGADGVACQLESPTAQQQIARTGQAGAMIEHAKSLDTPANRRIIGGRRSNPTSRYRCDLSGGRRRSRRSPRGHLRWPLKDELPARTPNSNSASKGSLTDKPQQSPAGRRHMAAGGTSLADVQPPHQHVLEQLQHVPEQQQHVLEQHKRQQRRAAAARGGGSGDDGDGSSECDGGFAVTAATDRNNSMAISEFGIGKGSYQAPKKPEPVEAYVPEELSAPAEEFRETFRPETGSFVQLWLRVRRMNYEQLLWQLISTGRFQREQTYDPENLPFWTIGMRV</sequence>
<dbReference type="PROSITE" id="PS50002">
    <property type="entry name" value="SH3"/>
    <property type="match status" value="1"/>
</dbReference>
<feature type="domain" description="SH3" evidence="4">
    <location>
        <begin position="48"/>
        <end position="114"/>
    </location>
</feature>
<dbReference type="Gene3D" id="2.30.30.40">
    <property type="entry name" value="SH3 Domains"/>
    <property type="match status" value="1"/>
</dbReference>
<feature type="region of interest" description="Disordered" evidence="3">
    <location>
        <begin position="478"/>
        <end position="508"/>
    </location>
</feature>
<organism evidence="5 6">
    <name type="scientific">Macrostomum lignano</name>
    <dbReference type="NCBI Taxonomy" id="282301"/>
    <lineage>
        <taxon>Eukaryota</taxon>
        <taxon>Metazoa</taxon>
        <taxon>Spiralia</taxon>
        <taxon>Lophotrochozoa</taxon>
        <taxon>Platyhelminthes</taxon>
        <taxon>Rhabditophora</taxon>
        <taxon>Macrostomorpha</taxon>
        <taxon>Macrostomida</taxon>
        <taxon>Macrostomidae</taxon>
        <taxon>Macrostomum</taxon>
    </lineage>
</organism>
<feature type="region of interest" description="Disordered" evidence="3">
    <location>
        <begin position="370"/>
        <end position="458"/>
    </location>
</feature>
<dbReference type="InterPro" id="IPR036028">
    <property type="entry name" value="SH3-like_dom_sf"/>
</dbReference>
<evidence type="ECO:0000256" key="2">
    <source>
        <dbReference type="PROSITE-ProRule" id="PRU00192"/>
    </source>
</evidence>
<evidence type="ECO:0000256" key="1">
    <source>
        <dbReference type="ARBA" id="ARBA00022443"/>
    </source>
</evidence>
<evidence type="ECO:0000313" key="6">
    <source>
        <dbReference type="WBParaSite" id="maker-unitig_16799-snap-gene-0.2-mRNA-1"/>
    </source>
</evidence>
<dbReference type="WBParaSite" id="maker-unitig_16799-snap-gene-0.2-mRNA-1">
    <property type="protein sequence ID" value="maker-unitig_16799-snap-gene-0.2-mRNA-1"/>
    <property type="gene ID" value="maker-unitig_16799-snap-gene-0.2"/>
</dbReference>
<evidence type="ECO:0000256" key="3">
    <source>
        <dbReference type="SAM" id="MobiDB-lite"/>
    </source>
</evidence>
<dbReference type="InterPro" id="IPR050716">
    <property type="entry name" value="MAGUK"/>
</dbReference>
<evidence type="ECO:0000259" key="4">
    <source>
        <dbReference type="PROSITE" id="PS50002"/>
    </source>
</evidence>
<dbReference type="Pfam" id="PF00018">
    <property type="entry name" value="SH3_1"/>
    <property type="match status" value="1"/>
</dbReference>